<dbReference type="EMBL" id="JACVVK020000329">
    <property type="protein sequence ID" value="KAK7478317.1"/>
    <property type="molecule type" value="Genomic_DNA"/>
</dbReference>
<sequence>TVDKSRLDLTLARLFTTETNFKASQPERNFQADRLLDVTATRSRDCATKFRLRIFDCSQSNANFRPAVQISDMKCQFSGLPVQNVGTDRKELGQTVQRSGGRYQGIVPKRKIGTKAGFNEDRSSV</sequence>
<keyword evidence="2" id="KW-1185">Reference proteome</keyword>
<comment type="caution">
    <text evidence="1">The sequence shown here is derived from an EMBL/GenBank/DDBJ whole genome shotgun (WGS) entry which is preliminary data.</text>
</comment>
<evidence type="ECO:0000313" key="1">
    <source>
        <dbReference type="EMBL" id="KAK7478317.1"/>
    </source>
</evidence>
<gene>
    <name evidence="1" type="ORF">BaRGS_00030469</name>
</gene>
<name>A0ABD0JTL6_9CAEN</name>
<protein>
    <submittedName>
        <fullName evidence="1">Uncharacterized protein</fullName>
    </submittedName>
</protein>
<feature type="non-terminal residue" evidence="1">
    <location>
        <position position="1"/>
    </location>
</feature>
<organism evidence="1 2">
    <name type="scientific">Batillaria attramentaria</name>
    <dbReference type="NCBI Taxonomy" id="370345"/>
    <lineage>
        <taxon>Eukaryota</taxon>
        <taxon>Metazoa</taxon>
        <taxon>Spiralia</taxon>
        <taxon>Lophotrochozoa</taxon>
        <taxon>Mollusca</taxon>
        <taxon>Gastropoda</taxon>
        <taxon>Caenogastropoda</taxon>
        <taxon>Sorbeoconcha</taxon>
        <taxon>Cerithioidea</taxon>
        <taxon>Batillariidae</taxon>
        <taxon>Batillaria</taxon>
    </lineage>
</organism>
<dbReference type="Proteomes" id="UP001519460">
    <property type="component" value="Unassembled WGS sequence"/>
</dbReference>
<evidence type="ECO:0000313" key="2">
    <source>
        <dbReference type="Proteomes" id="UP001519460"/>
    </source>
</evidence>
<reference evidence="1 2" key="1">
    <citation type="journal article" date="2023" name="Sci. Data">
        <title>Genome assembly of the Korean intertidal mud-creeper Batillaria attramentaria.</title>
        <authorList>
            <person name="Patra A.K."/>
            <person name="Ho P.T."/>
            <person name="Jun S."/>
            <person name="Lee S.J."/>
            <person name="Kim Y."/>
            <person name="Won Y.J."/>
        </authorList>
    </citation>
    <scope>NUCLEOTIDE SEQUENCE [LARGE SCALE GENOMIC DNA]</scope>
    <source>
        <strain evidence="1">Wonlab-2016</strain>
    </source>
</reference>
<feature type="non-terminal residue" evidence="1">
    <location>
        <position position="125"/>
    </location>
</feature>
<dbReference type="AlphaFoldDB" id="A0ABD0JTL6"/>
<accession>A0ABD0JTL6</accession>
<proteinExistence type="predicted"/>